<comment type="similarity">
    <text evidence="2">Belongs to the bacterial solute-binding protein 2 family.</text>
</comment>
<organism evidence="5 6">
    <name type="scientific">Streptomyces brasiliensis</name>
    <dbReference type="NCBI Taxonomy" id="1954"/>
    <lineage>
        <taxon>Bacteria</taxon>
        <taxon>Bacillati</taxon>
        <taxon>Actinomycetota</taxon>
        <taxon>Actinomycetes</taxon>
        <taxon>Kitasatosporales</taxon>
        <taxon>Streptomycetaceae</taxon>
        <taxon>Streptomyces</taxon>
    </lineage>
</organism>
<dbReference type="GO" id="GO:0030246">
    <property type="term" value="F:carbohydrate binding"/>
    <property type="evidence" value="ECO:0007669"/>
    <property type="project" value="TreeGrafter"/>
</dbReference>
<comment type="caution">
    <text evidence="5">The sequence shown here is derived from an EMBL/GenBank/DDBJ whole genome shotgun (WGS) entry which is preliminary data.</text>
</comment>
<evidence type="ECO:0000256" key="1">
    <source>
        <dbReference type="ARBA" id="ARBA00004196"/>
    </source>
</evidence>
<name>A0A917L4R3_9ACTN</name>
<dbReference type="Proteomes" id="UP000657574">
    <property type="component" value="Unassembled WGS sequence"/>
</dbReference>
<reference evidence="5" key="1">
    <citation type="journal article" date="2014" name="Int. J. Syst. Evol. Microbiol.">
        <title>Complete genome sequence of Corynebacterium casei LMG S-19264T (=DSM 44701T), isolated from a smear-ripened cheese.</title>
        <authorList>
            <consortium name="US DOE Joint Genome Institute (JGI-PGF)"/>
            <person name="Walter F."/>
            <person name="Albersmeier A."/>
            <person name="Kalinowski J."/>
            <person name="Ruckert C."/>
        </authorList>
    </citation>
    <scope>NUCLEOTIDE SEQUENCE</scope>
    <source>
        <strain evidence="5">JCM 3086</strain>
    </source>
</reference>
<dbReference type="Pfam" id="PF13407">
    <property type="entry name" value="Peripla_BP_4"/>
    <property type="match status" value="1"/>
</dbReference>
<dbReference type="RefSeq" id="WP_189314635.1">
    <property type="nucleotide sequence ID" value="NZ_BMQA01000027.1"/>
</dbReference>
<dbReference type="InterPro" id="IPR025997">
    <property type="entry name" value="SBP_2_dom"/>
</dbReference>
<proteinExistence type="inferred from homology"/>
<dbReference type="SUPFAM" id="SSF53822">
    <property type="entry name" value="Periplasmic binding protein-like I"/>
    <property type="match status" value="1"/>
</dbReference>
<feature type="signal peptide" evidence="3">
    <location>
        <begin position="1"/>
        <end position="27"/>
    </location>
</feature>
<sequence>MTSNFVKRVAKPALAAALAAGVVSGLAACGSSNATDSSAGGAPVDSSAIGDTAKAAVAAVEGPITSWPTRTKIDGVPDLKGKSIVYVEINGAISSIQQFGVGLTEAMKALGATVTVCDAKSNPTQAADCITKAVDSGAAGIVASSISYNMAPSAIDAATKAGVPVLIAGGGVSSARPADKTLAYYDTGSRLVGVWDLLNDIALQNHGADSSVLWVYNTDNELNKISAQTAIADYKKACPDCGITPISFTTANLSQLPAAISAALVAHPDVNTVIVPVDAFVTQAQQGIQGAGGSSKPDIVSMSGSLAGLQLVKSGVLKADVGYPLIYEGWVYGNALLELMSGKSVDSLANPPLRVFDSSNIGSLKLDQASSTSGVWYGDESYKQAFLTAWGVK</sequence>
<dbReference type="InterPro" id="IPR028082">
    <property type="entry name" value="Peripla_BP_I"/>
</dbReference>
<gene>
    <name evidence="5" type="ORF">GCM10010121_062580</name>
</gene>
<protein>
    <recommendedName>
        <fullName evidence="4">Periplasmic binding protein domain-containing protein</fullName>
    </recommendedName>
</protein>
<evidence type="ECO:0000313" key="6">
    <source>
        <dbReference type="Proteomes" id="UP000657574"/>
    </source>
</evidence>
<keyword evidence="3" id="KW-0732">Signal</keyword>
<reference evidence="5" key="2">
    <citation type="submission" date="2020-09" db="EMBL/GenBank/DDBJ databases">
        <authorList>
            <person name="Sun Q."/>
            <person name="Ohkuma M."/>
        </authorList>
    </citation>
    <scope>NUCLEOTIDE SEQUENCE</scope>
    <source>
        <strain evidence="5">JCM 3086</strain>
    </source>
</reference>
<dbReference type="PANTHER" id="PTHR30036">
    <property type="entry name" value="D-XYLOSE-BINDING PERIPLASMIC PROTEIN"/>
    <property type="match status" value="1"/>
</dbReference>
<evidence type="ECO:0000313" key="5">
    <source>
        <dbReference type="EMBL" id="GGJ42834.1"/>
    </source>
</evidence>
<dbReference type="PROSITE" id="PS51257">
    <property type="entry name" value="PROKAR_LIPOPROTEIN"/>
    <property type="match status" value="1"/>
</dbReference>
<evidence type="ECO:0000256" key="2">
    <source>
        <dbReference type="ARBA" id="ARBA00007639"/>
    </source>
</evidence>
<dbReference type="Gene3D" id="3.40.50.2300">
    <property type="match status" value="2"/>
</dbReference>
<keyword evidence="6" id="KW-1185">Reference proteome</keyword>
<dbReference type="PANTHER" id="PTHR30036:SF7">
    <property type="entry name" value="ABC TRANSPORTER PERIPLASMIC-BINDING PROTEIN YPHF"/>
    <property type="match status" value="1"/>
</dbReference>
<evidence type="ECO:0000256" key="3">
    <source>
        <dbReference type="SAM" id="SignalP"/>
    </source>
</evidence>
<dbReference type="InterPro" id="IPR050555">
    <property type="entry name" value="Bact_Solute-Bind_Prot2"/>
</dbReference>
<feature type="chain" id="PRO_5039697713" description="Periplasmic binding protein domain-containing protein" evidence="3">
    <location>
        <begin position="28"/>
        <end position="393"/>
    </location>
</feature>
<dbReference type="GO" id="GO:0030288">
    <property type="term" value="C:outer membrane-bounded periplasmic space"/>
    <property type="evidence" value="ECO:0007669"/>
    <property type="project" value="TreeGrafter"/>
</dbReference>
<comment type="subcellular location">
    <subcellularLocation>
        <location evidence="1">Cell envelope</location>
    </subcellularLocation>
</comment>
<dbReference type="AlphaFoldDB" id="A0A917L4R3"/>
<feature type="domain" description="Periplasmic binding protein" evidence="4">
    <location>
        <begin position="96"/>
        <end position="343"/>
    </location>
</feature>
<evidence type="ECO:0000259" key="4">
    <source>
        <dbReference type="Pfam" id="PF13407"/>
    </source>
</evidence>
<accession>A0A917L4R3</accession>
<dbReference type="EMBL" id="BMQA01000027">
    <property type="protein sequence ID" value="GGJ42834.1"/>
    <property type="molecule type" value="Genomic_DNA"/>
</dbReference>